<name>A0ABR4GRA4_9EURO</name>
<dbReference type="EMBL" id="JBFXLT010000309">
    <property type="protein sequence ID" value="KAL2801581.1"/>
    <property type="molecule type" value="Genomic_DNA"/>
</dbReference>
<feature type="region of interest" description="Disordered" evidence="1">
    <location>
        <begin position="351"/>
        <end position="378"/>
    </location>
</feature>
<keyword evidence="3" id="KW-1185">Reference proteome</keyword>
<evidence type="ECO:0000313" key="3">
    <source>
        <dbReference type="Proteomes" id="UP001610334"/>
    </source>
</evidence>
<dbReference type="Pfam" id="PF12013">
    <property type="entry name" value="OrsD"/>
    <property type="match status" value="1"/>
</dbReference>
<evidence type="ECO:0000256" key="1">
    <source>
        <dbReference type="SAM" id="MobiDB-lite"/>
    </source>
</evidence>
<evidence type="ECO:0000313" key="2">
    <source>
        <dbReference type="EMBL" id="KAL2801581.1"/>
    </source>
</evidence>
<sequence>MDHSIFTKIPKLQIIVCCQCKHAVHPKKVKAHLQTKHFMKLHECQPIAGTIMGWNNITQNPDNVHIPRKLEEPLPVLPVHTNSIQCQRDPECQYIGTHIQTMRKHWSQVHGWTQQSQRGRVSEVERARGKVEFQQSFRTVAWQQVFPTRKNSHLVHIRSRDPTPDDPPAPRTRIEDVVARIKARAVADEREAASQATEAEQLHDANSWLRMTRWAQFATMVANQDLVDVVATPNPELDDPVSRATRVVWETMEQLARRSQQTVKHCGNGIRMSAVSTMPNQTPYQPLRAYMDEKSIQDHVRPWQQILLFIIRTQTDWPWQQRKPGYVMTTRQRKTWRQLWRLAMAEPGIHHAADREANQDTIPAADPRDSPDPMDPEEEHADRIQAFIMTPIKTACLEFCIELLNQKTKVHEYESLLVCAMAVLGRGEKSWRDPENYPPIISRVLKLDPEAMEIVRMWAASREQGSWTGDAADDQLAMIMEDEGPPSSMRSDNAMPISPISRHGRMPFQAGVDWMVQKFMVRGQHGPVEVLLDWRTFGMKIYYNTTAPGHSFVHGLVGTAREAMGGLLYQPHRDQWPAIPWDAFFLQDQRTQWPVPGKEWMVNRMAQEPAVAQAFITQGEISQTKVWKYFQQVARFKEKLAIAMHLTGRAPAHAPELLR</sequence>
<comment type="caution">
    <text evidence="2">The sequence shown here is derived from an EMBL/GenBank/DDBJ whole genome shotgun (WGS) entry which is preliminary data.</text>
</comment>
<dbReference type="InterPro" id="IPR022698">
    <property type="entry name" value="OrsD"/>
</dbReference>
<organism evidence="2 3">
    <name type="scientific">Aspergillus granulosus</name>
    <dbReference type="NCBI Taxonomy" id="176169"/>
    <lineage>
        <taxon>Eukaryota</taxon>
        <taxon>Fungi</taxon>
        <taxon>Dikarya</taxon>
        <taxon>Ascomycota</taxon>
        <taxon>Pezizomycotina</taxon>
        <taxon>Eurotiomycetes</taxon>
        <taxon>Eurotiomycetidae</taxon>
        <taxon>Eurotiales</taxon>
        <taxon>Aspergillaceae</taxon>
        <taxon>Aspergillus</taxon>
        <taxon>Aspergillus subgen. Nidulantes</taxon>
    </lineage>
</organism>
<gene>
    <name evidence="2" type="ORF">BJX63DRAFT_417051</name>
</gene>
<accession>A0ABR4GRA4</accession>
<reference evidence="2 3" key="1">
    <citation type="submission" date="2024-07" db="EMBL/GenBank/DDBJ databases">
        <title>Section-level genome sequencing and comparative genomics of Aspergillus sections Usti and Cavernicolus.</title>
        <authorList>
            <consortium name="Lawrence Berkeley National Laboratory"/>
            <person name="Nybo J.L."/>
            <person name="Vesth T.C."/>
            <person name="Theobald S."/>
            <person name="Frisvad J.C."/>
            <person name="Larsen T.O."/>
            <person name="Kjaerboelling I."/>
            <person name="Rothschild-Mancinelli K."/>
            <person name="Lyhne E.K."/>
            <person name="Kogle M.E."/>
            <person name="Barry K."/>
            <person name="Clum A."/>
            <person name="Na H."/>
            <person name="Ledsgaard L."/>
            <person name="Lin J."/>
            <person name="Lipzen A."/>
            <person name="Kuo A."/>
            <person name="Riley R."/>
            <person name="Mondo S."/>
            <person name="Labutti K."/>
            <person name="Haridas S."/>
            <person name="Pangalinan J."/>
            <person name="Salamov A.A."/>
            <person name="Simmons B.A."/>
            <person name="Magnuson J.K."/>
            <person name="Chen J."/>
            <person name="Drula E."/>
            <person name="Henrissat B."/>
            <person name="Wiebenga A."/>
            <person name="Lubbers R.J."/>
            <person name="Gomes A.C."/>
            <person name="Makela M.R."/>
            <person name="Stajich J."/>
            <person name="Grigoriev I.V."/>
            <person name="Mortensen U.H."/>
            <person name="De Vries R.P."/>
            <person name="Baker S.E."/>
            <person name="Andersen M.R."/>
        </authorList>
    </citation>
    <scope>NUCLEOTIDE SEQUENCE [LARGE SCALE GENOMIC DNA]</scope>
    <source>
        <strain evidence="2 3">CBS 588.65</strain>
    </source>
</reference>
<proteinExistence type="predicted"/>
<dbReference type="Proteomes" id="UP001610334">
    <property type="component" value="Unassembled WGS sequence"/>
</dbReference>
<protein>
    <submittedName>
        <fullName evidence="2">Uncharacterized protein</fullName>
    </submittedName>
</protein>